<dbReference type="InterPro" id="IPR024775">
    <property type="entry name" value="DinB-like"/>
</dbReference>
<comment type="caution">
    <text evidence="2">The sequence shown here is derived from an EMBL/GenBank/DDBJ whole genome shotgun (WGS) entry which is preliminary data.</text>
</comment>
<name>A0A936F328_9BACT</name>
<dbReference type="InterPro" id="IPR034660">
    <property type="entry name" value="DinB/YfiT-like"/>
</dbReference>
<evidence type="ECO:0000259" key="1">
    <source>
        <dbReference type="Pfam" id="PF12867"/>
    </source>
</evidence>
<sequence length="169" mass="19266">MSFDAVTRESFLRRYAQGAALLRQAWDEVPVEARGWRPGDGRWSAHEVVVHCADSETYAATRIRLLLAEAEPLIVGYDETTWAHRFDYHASDPELALRLIETTRAHTAAMLDRLPEEAWGRVGRHTHSGPYSTDDWLRSYGEHLEIHAAQIRRNLAAWSSRHGGTQHGR</sequence>
<gene>
    <name evidence="2" type="ORF">IPN91_06220</name>
</gene>
<feature type="domain" description="DinB-like" evidence="1">
    <location>
        <begin position="16"/>
        <end position="151"/>
    </location>
</feature>
<evidence type="ECO:0000313" key="3">
    <source>
        <dbReference type="Proteomes" id="UP000709959"/>
    </source>
</evidence>
<dbReference type="Proteomes" id="UP000709959">
    <property type="component" value="Unassembled WGS sequence"/>
</dbReference>
<evidence type="ECO:0000313" key="2">
    <source>
        <dbReference type="EMBL" id="MBK8572237.1"/>
    </source>
</evidence>
<dbReference type="EMBL" id="JADKCH010000004">
    <property type="protein sequence ID" value="MBK8572237.1"/>
    <property type="molecule type" value="Genomic_DNA"/>
</dbReference>
<dbReference type="AlphaFoldDB" id="A0A936F328"/>
<reference evidence="2 3" key="1">
    <citation type="submission" date="2020-10" db="EMBL/GenBank/DDBJ databases">
        <title>Connecting structure to function with the recovery of over 1000 high-quality activated sludge metagenome-assembled genomes encoding full-length rRNA genes using long-read sequencing.</title>
        <authorList>
            <person name="Singleton C.M."/>
            <person name="Petriglieri F."/>
            <person name="Kristensen J.M."/>
            <person name="Kirkegaard R.H."/>
            <person name="Michaelsen T.Y."/>
            <person name="Andersen M.H."/>
            <person name="Karst S.M."/>
            <person name="Dueholm M.S."/>
            <person name="Nielsen P.H."/>
            <person name="Albertsen M."/>
        </authorList>
    </citation>
    <scope>NUCLEOTIDE SEQUENCE [LARGE SCALE GENOMIC DNA]</scope>
    <source>
        <strain evidence="2">OdNE_18-Q3-R46-58_MAXAC.008</strain>
    </source>
</reference>
<proteinExistence type="predicted"/>
<dbReference type="Pfam" id="PF12867">
    <property type="entry name" value="DinB_2"/>
    <property type="match status" value="1"/>
</dbReference>
<dbReference type="SUPFAM" id="SSF109854">
    <property type="entry name" value="DinB/YfiT-like putative metalloenzymes"/>
    <property type="match status" value="1"/>
</dbReference>
<dbReference type="Gene3D" id="1.20.120.450">
    <property type="entry name" value="dinb family like domain"/>
    <property type="match status" value="1"/>
</dbReference>
<protein>
    <submittedName>
        <fullName evidence="2">DinB family protein</fullName>
    </submittedName>
</protein>
<accession>A0A936F328</accession>
<organism evidence="2 3">
    <name type="scientific">Candidatus Geothrix odensensis</name>
    <dbReference type="NCBI Taxonomy" id="2954440"/>
    <lineage>
        <taxon>Bacteria</taxon>
        <taxon>Pseudomonadati</taxon>
        <taxon>Acidobacteriota</taxon>
        <taxon>Holophagae</taxon>
        <taxon>Holophagales</taxon>
        <taxon>Holophagaceae</taxon>
        <taxon>Geothrix</taxon>
    </lineage>
</organism>